<keyword evidence="1 3" id="KW-0732">Signal</keyword>
<feature type="compositionally biased region" description="Low complexity" evidence="2">
    <location>
        <begin position="380"/>
        <end position="410"/>
    </location>
</feature>
<dbReference type="OrthoDB" id="74764at2759"/>
<evidence type="ECO:0000313" key="6">
    <source>
        <dbReference type="Proteomes" id="UP000290288"/>
    </source>
</evidence>
<evidence type="ECO:0000259" key="4">
    <source>
        <dbReference type="PROSITE" id="PS51164"/>
    </source>
</evidence>
<feature type="region of interest" description="Disordered" evidence="2">
    <location>
        <begin position="376"/>
        <end position="412"/>
    </location>
</feature>
<dbReference type="PANTHER" id="PTHR43662">
    <property type="match status" value="1"/>
</dbReference>
<dbReference type="GO" id="GO:0005576">
    <property type="term" value="C:extracellular region"/>
    <property type="evidence" value="ECO:0007669"/>
    <property type="project" value="InterPro"/>
</dbReference>
<evidence type="ECO:0000256" key="1">
    <source>
        <dbReference type="ARBA" id="ARBA00022729"/>
    </source>
</evidence>
<gene>
    <name evidence="5" type="ORF">EST38_g11271</name>
</gene>
<dbReference type="Proteomes" id="UP000290288">
    <property type="component" value="Unassembled WGS sequence"/>
</dbReference>
<dbReference type="InterPro" id="IPR018535">
    <property type="entry name" value="DUF1996"/>
</dbReference>
<dbReference type="Pfam" id="PF00734">
    <property type="entry name" value="CBM_1"/>
    <property type="match status" value="1"/>
</dbReference>
<dbReference type="GO" id="GO:0005975">
    <property type="term" value="P:carbohydrate metabolic process"/>
    <property type="evidence" value="ECO:0007669"/>
    <property type="project" value="InterPro"/>
</dbReference>
<dbReference type="Pfam" id="PF09362">
    <property type="entry name" value="DUF1996"/>
    <property type="match status" value="1"/>
</dbReference>
<dbReference type="EMBL" id="SDEE01000679">
    <property type="protein sequence ID" value="RXW14584.1"/>
    <property type="molecule type" value="Genomic_DNA"/>
</dbReference>
<name>A0A4Q2D813_9AGAR</name>
<feature type="signal peptide" evidence="3">
    <location>
        <begin position="1"/>
        <end position="19"/>
    </location>
</feature>
<feature type="chain" id="PRO_5020751356" description="CBM1 domain-containing protein" evidence="3">
    <location>
        <begin position="20"/>
        <end position="448"/>
    </location>
</feature>
<dbReference type="InterPro" id="IPR000254">
    <property type="entry name" value="CBD"/>
</dbReference>
<sequence length="448" mass="48242">MLRFSLLLAATWASLPARAQLRFGCSQLVTQRLDPLVTPGVISPHVHQIIGGNAFNLTMDTSLDVGSLATCTTCRFKEDKSNYWTAAMYFKHPNGTFFRVPQIPNHFVGETKGGMTVYYVQPGSQKVTAFPRGFRMIVGDPYLRTGVPSDPAKVGSWGLSFRCWDSSDPMGPSNTYPPGAGQYDTVHLPKKKCNGGIRSNILFPSCWDGKSTDSPNHSSHVAYPLGTVNANVGILGFTGTCPSTHPVRVPHVLYETYWDTARFNSMWPTDGSQPLVLSMGDPTGYGQHGDYLFGWEGDSLQRAMDKCRDGSGRPEACTELTVQTDAQINACVQKPLVDEKVEGEYIARLPGCNPLQYGPEPATMVESANCNAGPTLPGSQPTATAPTTTVVTPTPTPTTTVANPQPTAPQGPAIPKYGQCGGNGWTGSTTCVAGSTCIKLNEWYSQCQ</sequence>
<dbReference type="SUPFAM" id="SSF57180">
    <property type="entry name" value="Cellulose-binding domain"/>
    <property type="match status" value="1"/>
</dbReference>
<feature type="domain" description="CBM1" evidence="4">
    <location>
        <begin position="412"/>
        <end position="448"/>
    </location>
</feature>
<proteinExistence type="predicted"/>
<keyword evidence="6" id="KW-1185">Reference proteome</keyword>
<evidence type="ECO:0000313" key="5">
    <source>
        <dbReference type="EMBL" id="RXW14584.1"/>
    </source>
</evidence>
<dbReference type="GO" id="GO:0030248">
    <property type="term" value="F:cellulose binding"/>
    <property type="evidence" value="ECO:0007669"/>
    <property type="project" value="InterPro"/>
</dbReference>
<dbReference type="InterPro" id="IPR035971">
    <property type="entry name" value="CBD_sf"/>
</dbReference>
<accession>A0A4Q2D813</accession>
<dbReference type="STRING" id="2316362.A0A4Q2D813"/>
<dbReference type="PROSITE" id="PS51164">
    <property type="entry name" value="CBM1_2"/>
    <property type="match status" value="1"/>
</dbReference>
<organism evidence="5 6">
    <name type="scientific">Candolleomyces aberdarensis</name>
    <dbReference type="NCBI Taxonomy" id="2316362"/>
    <lineage>
        <taxon>Eukaryota</taxon>
        <taxon>Fungi</taxon>
        <taxon>Dikarya</taxon>
        <taxon>Basidiomycota</taxon>
        <taxon>Agaricomycotina</taxon>
        <taxon>Agaricomycetes</taxon>
        <taxon>Agaricomycetidae</taxon>
        <taxon>Agaricales</taxon>
        <taxon>Agaricineae</taxon>
        <taxon>Psathyrellaceae</taxon>
        <taxon>Candolleomyces</taxon>
    </lineage>
</organism>
<evidence type="ECO:0000256" key="3">
    <source>
        <dbReference type="SAM" id="SignalP"/>
    </source>
</evidence>
<reference evidence="5 6" key="1">
    <citation type="submission" date="2019-01" db="EMBL/GenBank/DDBJ databases">
        <title>Draft genome sequence of Psathyrella aberdarensis IHI B618.</title>
        <authorList>
            <person name="Buettner E."/>
            <person name="Kellner H."/>
        </authorList>
    </citation>
    <scope>NUCLEOTIDE SEQUENCE [LARGE SCALE GENOMIC DNA]</scope>
    <source>
        <strain evidence="5 6">IHI B618</strain>
    </source>
</reference>
<protein>
    <recommendedName>
        <fullName evidence="4">CBM1 domain-containing protein</fullName>
    </recommendedName>
</protein>
<dbReference type="PANTHER" id="PTHR43662:SF3">
    <property type="entry name" value="DOMAIN PROTEIN, PUTATIVE (AFU_ORTHOLOGUE AFUA_6G11970)-RELATED"/>
    <property type="match status" value="1"/>
</dbReference>
<evidence type="ECO:0000256" key="2">
    <source>
        <dbReference type="SAM" id="MobiDB-lite"/>
    </source>
</evidence>
<dbReference type="PROSITE" id="PS00562">
    <property type="entry name" value="CBM1_1"/>
    <property type="match status" value="1"/>
</dbReference>
<dbReference type="SMART" id="SM00236">
    <property type="entry name" value="fCBD"/>
    <property type="match status" value="1"/>
</dbReference>
<dbReference type="AlphaFoldDB" id="A0A4Q2D813"/>
<comment type="caution">
    <text evidence="5">The sequence shown here is derived from an EMBL/GenBank/DDBJ whole genome shotgun (WGS) entry which is preliminary data.</text>
</comment>